<dbReference type="InterPro" id="IPR011614">
    <property type="entry name" value="Catalase_core"/>
</dbReference>
<dbReference type="EMBL" id="AP024110">
    <property type="protein sequence ID" value="BCM26259.1"/>
    <property type="molecule type" value="Genomic_DNA"/>
</dbReference>
<dbReference type="SUPFAM" id="SSF56634">
    <property type="entry name" value="Heme-dependent catalase-like"/>
    <property type="match status" value="1"/>
</dbReference>
<proteinExistence type="inferred from homology"/>
<dbReference type="GO" id="GO:0042744">
    <property type="term" value="P:hydrogen peroxide catabolic process"/>
    <property type="evidence" value="ECO:0007669"/>
    <property type="project" value="TreeGrafter"/>
</dbReference>
<dbReference type="PROSITE" id="PS51402">
    <property type="entry name" value="CATALASE_3"/>
    <property type="match status" value="1"/>
</dbReference>
<comment type="cofactor">
    <cofactor evidence="2">
        <name>heme</name>
        <dbReference type="ChEBI" id="CHEBI:30413"/>
    </cofactor>
</comment>
<dbReference type="Gene3D" id="2.40.180.10">
    <property type="entry name" value="Catalase core domain"/>
    <property type="match status" value="1"/>
</dbReference>
<feature type="active site" evidence="3">
    <location>
        <position position="63"/>
    </location>
</feature>
<evidence type="ECO:0000256" key="1">
    <source>
        <dbReference type="ARBA" id="ARBA00002974"/>
    </source>
</evidence>
<organism evidence="7 8">
    <name type="scientific">Methyloradius palustris</name>
    <dbReference type="NCBI Taxonomy" id="2778876"/>
    <lineage>
        <taxon>Bacteria</taxon>
        <taxon>Pseudomonadati</taxon>
        <taxon>Pseudomonadota</taxon>
        <taxon>Betaproteobacteria</taxon>
        <taxon>Nitrosomonadales</taxon>
        <taxon>Methylophilaceae</taxon>
        <taxon>Methyloradius</taxon>
    </lineage>
</organism>
<dbReference type="SMART" id="SM01060">
    <property type="entry name" value="Catalase"/>
    <property type="match status" value="1"/>
</dbReference>
<dbReference type="GO" id="GO:0004096">
    <property type="term" value="F:catalase activity"/>
    <property type="evidence" value="ECO:0007669"/>
    <property type="project" value="InterPro"/>
</dbReference>
<evidence type="ECO:0000256" key="3">
    <source>
        <dbReference type="PIRSR" id="PIRSR000296-1"/>
    </source>
</evidence>
<dbReference type="KEGG" id="mpau:ZMTM_25180"/>
<dbReference type="Gene3D" id="1.20.1280.120">
    <property type="match status" value="1"/>
</dbReference>
<protein>
    <recommendedName>
        <fullName evidence="2">Catalase-related peroxidase</fullName>
        <ecNumber evidence="2">1.11.1.-</ecNumber>
    </recommendedName>
</protein>
<dbReference type="GO" id="GO:0046872">
    <property type="term" value="F:metal ion binding"/>
    <property type="evidence" value="ECO:0007669"/>
    <property type="project" value="UniProtKB-KW"/>
</dbReference>
<evidence type="ECO:0000313" key="8">
    <source>
        <dbReference type="Proteomes" id="UP000826722"/>
    </source>
</evidence>
<dbReference type="GO" id="GO:0005737">
    <property type="term" value="C:cytoplasm"/>
    <property type="evidence" value="ECO:0007669"/>
    <property type="project" value="TreeGrafter"/>
</dbReference>
<keyword evidence="2 4" id="KW-0408">Iron</keyword>
<feature type="binding site" description="axial binding residue" evidence="4">
    <location>
        <position position="332"/>
    </location>
    <ligand>
        <name>heme</name>
        <dbReference type="ChEBI" id="CHEBI:30413"/>
    </ligand>
    <ligandPart>
        <name>Fe</name>
        <dbReference type="ChEBI" id="CHEBI:18248"/>
    </ligandPart>
</feature>
<keyword evidence="2 4" id="KW-0479">Metal-binding</keyword>
<evidence type="ECO:0000259" key="6">
    <source>
        <dbReference type="SMART" id="SM01060"/>
    </source>
</evidence>
<dbReference type="CDD" id="cd08153">
    <property type="entry name" value="srpA_like"/>
    <property type="match status" value="1"/>
</dbReference>
<name>A0A8D5GGC9_9PROT</name>
<keyword evidence="2" id="KW-0560">Oxidoreductase</keyword>
<sequence>MQKSPVYHTPHAGKALLTAMALSFASHVYAEDVAETSKPVTEQLVDTMTTLVHGPYAGYRANHAKGIMVSGTFTPSKQAASLSSAPHLQKKATPVLVRFSDATGLPTMPDADANANPHGIAIRFQLPKGAYTDIVSISVNGFPAATPEDFLGLLNAVAASGPDAPKPSPVEQFLGTHPAALKFVTTPKPAPVSFATLPFYGVNAFKFTNAKGKTQYGRYRITPLAGAQSLAADEVAKVGPDYLMEDLPARLKKGPVKFSIAVQLAAEGDEVNDATVIWPEDRPQLVLGTLTLKTAIADSKALEKTIMFNPLALPAGIEASADPILIARPTAYLVSFGRRVGK</sequence>
<evidence type="ECO:0000313" key="7">
    <source>
        <dbReference type="EMBL" id="BCM26259.1"/>
    </source>
</evidence>
<evidence type="ECO:0000256" key="2">
    <source>
        <dbReference type="PIRNR" id="PIRNR000296"/>
    </source>
</evidence>
<dbReference type="PIRSF" id="PIRSF000296">
    <property type="entry name" value="SrpA"/>
    <property type="match status" value="1"/>
</dbReference>
<dbReference type="PANTHER" id="PTHR11465:SF62">
    <property type="entry name" value="CATALASE T"/>
    <property type="match status" value="1"/>
</dbReference>
<gene>
    <name evidence="7" type="ORF">ZMTM_25180</name>
</gene>
<keyword evidence="5" id="KW-0732">Signal</keyword>
<dbReference type="Proteomes" id="UP000826722">
    <property type="component" value="Chromosome"/>
</dbReference>
<evidence type="ECO:0000256" key="5">
    <source>
        <dbReference type="SAM" id="SignalP"/>
    </source>
</evidence>
<comment type="function">
    <text evidence="2">Has an organic peroxide-dependent peroxidase activity.</text>
</comment>
<dbReference type="AlphaFoldDB" id="A0A8D5GGC9"/>
<comment type="similarity">
    <text evidence="2">Belongs to the catalase family.</text>
</comment>
<dbReference type="EC" id="1.11.1.-" evidence="2"/>
<accession>A0A8D5GGC9</accession>
<dbReference type="PRINTS" id="PR00067">
    <property type="entry name" value="CATALASE"/>
</dbReference>
<keyword evidence="2 4" id="KW-0349">Heme</keyword>
<feature type="chain" id="PRO_5034530818" description="Catalase-related peroxidase" evidence="5">
    <location>
        <begin position="31"/>
        <end position="342"/>
    </location>
</feature>
<reference evidence="7" key="1">
    <citation type="journal article" date="2021" name="Arch. Microbiol.">
        <title>Methyloradius palustris gen. nov., sp. nov., a methanol-oxidizing bacterium isolated from snow.</title>
        <authorList>
            <person name="Miyadera T."/>
            <person name="Kojima H."/>
            <person name="Fukui M."/>
        </authorList>
    </citation>
    <scope>NUCLEOTIDE SEQUENCE</scope>
    <source>
        <strain evidence="7">Zm11</strain>
    </source>
</reference>
<evidence type="ECO:0000256" key="4">
    <source>
        <dbReference type="PIRSR" id="PIRSR000296-2"/>
    </source>
</evidence>
<dbReference type="GO" id="GO:0020037">
    <property type="term" value="F:heme binding"/>
    <property type="evidence" value="ECO:0007669"/>
    <property type="project" value="InterPro"/>
</dbReference>
<comment type="function">
    <text evidence="1">Decomposes hydrogen peroxide into water and oxygen; serves to protect cells from the toxic effects of hydrogen peroxide.</text>
</comment>
<keyword evidence="8" id="KW-1185">Reference proteome</keyword>
<feature type="domain" description="Catalase core" evidence="6">
    <location>
        <begin position="33"/>
        <end position="342"/>
    </location>
</feature>
<dbReference type="Pfam" id="PF00199">
    <property type="entry name" value="Catalase"/>
    <property type="match status" value="1"/>
</dbReference>
<feature type="signal peptide" evidence="5">
    <location>
        <begin position="1"/>
        <end position="30"/>
    </location>
</feature>
<dbReference type="PANTHER" id="PTHR11465">
    <property type="entry name" value="CATALASE"/>
    <property type="match status" value="1"/>
</dbReference>
<dbReference type="InterPro" id="IPR020835">
    <property type="entry name" value="Catalase_sf"/>
</dbReference>
<dbReference type="GO" id="GO:0042542">
    <property type="term" value="P:response to hydrogen peroxide"/>
    <property type="evidence" value="ECO:0007669"/>
    <property type="project" value="TreeGrafter"/>
</dbReference>
<dbReference type="InterPro" id="IPR024168">
    <property type="entry name" value="Catalase_SrpA-type_pred"/>
</dbReference>
<keyword evidence="2 7" id="KW-0575">Peroxidase</keyword>
<dbReference type="RefSeq" id="WP_221764267.1">
    <property type="nucleotide sequence ID" value="NZ_AP024110.1"/>
</dbReference>
<dbReference type="InterPro" id="IPR018028">
    <property type="entry name" value="Catalase"/>
</dbReference>